<protein>
    <submittedName>
        <fullName evidence="1">Uncharacterized protein</fullName>
    </submittedName>
</protein>
<dbReference type="Proteomes" id="UP000790709">
    <property type="component" value="Unassembled WGS sequence"/>
</dbReference>
<reference evidence="1" key="1">
    <citation type="journal article" date="2021" name="New Phytol.">
        <title>Evolutionary innovations through gain and loss of genes in the ectomycorrhizal Boletales.</title>
        <authorList>
            <person name="Wu G."/>
            <person name="Miyauchi S."/>
            <person name="Morin E."/>
            <person name="Kuo A."/>
            <person name="Drula E."/>
            <person name="Varga T."/>
            <person name="Kohler A."/>
            <person name="Feng B."/>
            <person name="Cao Y."/>
            <person name="Lipzen A."/>
            <person name="Daum C."/>
            <person name="Hundley H."/>
            <person name="Pangilinan J."/>
            <person name="Johnson J."/>
            <person name="Barry K."/>
            <person name="LaButti K."/>
            <person name="Ng V."/>
            <person name="Ahrendt S."/>
            <person name="Min B."/>
            <person name="Choi I.G."/>
            <person name="Park H."/>
            <person name="Plett J.M."/>
            <person name="Magnuson J."/>
            <person name="Spatafora J.W."/>
            <person name="Nagy L.G."/>
            <person name="Henrissat B."/>
            <person name="Grigoriev I.V."/>
            <person name="Yang Z.L."/>
            <person name="Xu J."/>
            <person name="Martin F.M."/>
        </authorList>
    </citation>
    <scope>NUCLEOTIDE SEQUENCE</scope>
    <source>
        <strain evidence="1">KUC20120723A-06</strain>
    </source>
</reference>
<comment type="caution">
    <text evidence="1">The sequence shown here is derived from an EMBL/GenBank/DDBJ whole genome shotgun (WGS) entry which is preliminary data.</text>
</comment>
<name>A0ACB8B6M5_9AGAM</name>
<evidence type="ECO:0000313" key="1">
    <source>
        <dbReference type="EMBL" id="KAH7921355.1"/>
    </source>
</evidence>
<evidence type="ECO:0000313" key="2">
    <source>
        <dbReference type="Proteomes" id="UP000790709"/>
    </source>
</evidence>
<organism evidence="1 2">
    <name type="scientific">Leucogyrophana mollusca</name>
    <dbReference type="NCBI Taxonomy" id="85980"/>
    <lineage>
        <taxon>Eukaryota</taxon>
        <taxon>Fungi</taxon>
        <taxon>Dikarya</taxon>
        <taxon>Basidiomycota</taxon>
        <taxon>Agaricomycotina</taxon>
        <taxon>Agaricomycetes</taxon>
        <taxon>Agaricomycetidae</taxon>
        <taxon>Boletales</taxon>
        <taxon>Boletales incertae sedis</taxon>
        <taxon>Leucogyrophana</taxon>
    </lineage>
</organism>
<sequence>MLLNTWKIEEAARKVAFYEEIQNDARSTIADVVEDLMAIEVTFHAEEYRDFEAKIFRGDSTPPPSSDDDLSNTYTPDDDDSGPDIAHVSSDYDSDCFDELGEDGTRIDTALCEGLGAGSLAPV</sequence>
<gene>
    <name evidence="1" type="ORF">BV22DRAFT_1049681</name>
</gene>
<keyword evidence="2" id="KW-1185">Reference proteome</keyword>
<dbReference type="EMBL" id="MU266530">
    <property type="protein sequence ID" value="KAH7921355.1"/>
    <property type="molecule type" value="Genomic_DNA"/>
</dbReference>
<accession>A0ACB8B6M5</accession>
<proteinExistence type="predicted"/>